<feature type="non-terminal residue" evidence="1">
    <location>
        <position position="147"/>
    </location>
</feature>
<evidence type="ECO:0000313" key="1">
    <source>
        <dbReference type="EMBL" id="CAA9315212.1"/>
    </source>
</evidence>
<dbReference type="AlphaFoldDB" id="A0A6J4KU54"/>
<reference evidence="1" key="1">
    <citation type="submission" date="2020-02" db="EMBL/GenBank/DDBJ databases">
        <authorList>
            <person name="Meier V. D."/>
        </authorList>
    </citation>
    <scope>NUCLEOTIDE SEQUENCE</scope>
    <source>
        <strain evidence="1">AVDCRST_MAG94</strain>
    </source>
</reference>
<proteinExistence type="predicted"/>
<name>A0A6J4KU54_9CYAN</name>
<sequence>MSTEDYLQKQGQFYQALGTVEAVFLPGDSPARGELVMQGQHFTAWVRGVMLKHLCPGEAQRLRVYPRFHKAESQWSFTIIALDNDQQSTPGEFLLKGNWLLVHQTPLLQVRQTRKGGKPFYLPLEWSEAPEPDAHFWMLQCHFMAGK</sequence>
<dbReference type="EMBL" id="CADCTY010000402">
    <property type="protein sequence ID" value="CAA9315212.1"/>
    <property type="molecule type" value="Genomic_DNA"/>
</dbReference>
<organism evidence="1">
    <name type="scientific">uncultured Leptolyngbya sp</name>
    <dbReference type="NCBI Taxonomy" id="332963"/>
    <lineage>
        <taxon>Bacteria</taxon>
        <taxon>Bacillati</taxon>
        <taxon>Cyanobacteriota</taxon>
        <taxon>Cyanophyceae</taxon>
        <taxon>Leptolyngbyales</taxon>
        <taxon>Leptolyngbyaceae</taxon>
        <taxon>Leptolyngbya group</taxon>
        <taxon>Leptolyngbya</taxon>
        <taxon>environmental samples</taxon>
    </lineage>
</organism>
<gene>
    <name evidence="1" type="ORF">AVDCRST_MAG94-1174</name>
</gene>
<accession>A0A6J4KU54</accession>
<protein>
    <submittedName>
        <fullName evidence="1">Uncharacterized protein</fullName>
    </submittedName>
</protein>